<dbReference type="EC" id="2.1.1.33" evidence="2"/>
<keyword evidence="3" id="KW-0489">Methyltransferase</keyword>
<organism evidence="8 9">
    <name type="scientific">Monoraphidium neglectum</name>
    <dbReference type="NCBI Taxonomy" id="145388"/>
    <lineage>
        <taxon>Eukaryota</taxon>
        <taxon>Viridiplantae</taxon>
        <taxon>Chlorophyta</taxon>
        <taxon>core chlorophytes</taxon>
        <taxon>Chlorophyceae</taxon>
        <taxon>CS clade</taxon>
        <taxon>Sphaeropleales</taxon>
        <taxon>Selenastraceae</taxon>
        <taxon>Monoraphidium</taxon>
    </lineage>
</organism>
<dbReference type="GeneID" id="25737894"/>
<accession>A0A0D2MR77</accession>
<dbReference type="RefSeq" id="XP_013901956.1">
    <property type="nucleotide sequence ID" value="XM_014046502.1"/>
</dbReference>
<evidence type="ECO:0000256" key="5">
    <source>
        <dbReference type="ARBA" id="ARBA00022691"/>
    </source>
</evidence>
<sequence length="186" mass="19888">MHLPLARLPSCCSQQTAAVLSAAPPPPRVALPNQRPQQQHQQQRPQQRRQHPQQRRRLSFVAAAAGVSGVDAGSGMPSHTADSKDSPFNELKLAKAMEGWGKVRVRQHVNPLRSEYQTPLGAVDWAAAFEDPTLPLVVDLGCGPGRFLLLLQRRAAAGEAAGAGVPAGGRCNFLGVEIRRAVSCVA</sequence>
<dbReference type="GO" id="GO:0043527">
    <property type="term" value="C:tRNA methyltransferase complex"/>
    <property type="evidence" value="ECO:0007669"/>
    <property type="project" value="TreeGrafter"/>
</dbReference>
<dbReference type="STRING" id="145388.A0A0D2MR77"/>
<dbReference type="GO" id="GO:0008176">
    <property type="term" value="F:tRNA (guanine(46)-N7)-methyltransferase activity"/>
    <property type="evidence" value="ECO:0007669"/>
    <property type="project" value="UniProtKB-EC"/>
</dbReference>
<dbReference type="AlphaFoldDB" id="A0A0D2MR77"/>
<keyword evidence="6" id="KW-0819">tRNA processing</keyword>
<evidence type="ECO:0000256" key="2">
    <source>
        <dbReference type="ARBA" id="ARBA00011977"/>
    </source>
</evidence>
<dbReference type="OrthoDB" id="47276at2759"/>
<dbReference type="PANTHER" id="PTHR23417">
    <property type="entry name" value="3-DEOXY-D-MANNO-OCTULOSONIC-ACID TRANSFERASE/TRNA GUANINE-N 7 - -METHYLTRANSFERASE"/>
    <property type="match status" value="1"/>
</dbReference>
<evidence type="ECO:0000313" key="9">
    <source>
        <dbReference type="Proteomes" id="UP000054498"/>
    </source>
</evidence>
<gene>
    <name evidence="8" type="ORF">MNEG_5017</name>
</gene>
<proteinExistence type="predicted"/>
<evidence type="ECO:0000256" key="6">
    <source>
        <dbReference type="ARBA" id="ARBA00022694"/>
    </source>
</evidence>
<feature type="compositionally biased region" description="Basic residues" evidence="7">
    <location>
        <begin position="46"/>
        <end position="55"/>
    </location>
</feature>
<reference evidence="8 9" key="1">
    <citation type="journal article" date="2013" name="BMC Genomics">
        <title>Reconstruction of the lipid metabolism for the microalga Monoraphidium neglectum from its genome sequence reveals characteristics suitable for biofuel production.</title>
        <authorList>
            <person name="Bogen C."/>
            <person name="Al-Dilaimi A."/>
            <person name="Albersmeier A."/>
            <person name="Wichmann J."/>
            <person name="Grundmann M."/>
            <person name="Rupp O."/>
            <person name="Lauersen K.J."/>
            <person name="Blifernez-Klassen O."/>
            <person name="Kalinowski J."/>
            <person name="Goesmann A."/>
            <person name="Mussgnug J.H."/>
            <person name="Kruse O."/>
        </authorList>
    </citation>
    <scope>NUCLEOTIDE SEQUENCE [LARGE SCALE GENOMIC DNA]</scope>
    <source>
        <strain evidence="8 9">SAG 48.87</strain>
    </source>
</reference>
<dbReference type="Proteomes" id="UP000054498">
    <property type="component" value="Unassembled WGS sequence"/>
</dbReference>
<dbReference type="KEGG" id="mng:MNEG_5017"/>
<feature type="region of interest" description="Disordered" evidence="7">
    <location>
        <begin position="18"/>
        <end position="55"/>
    </location>
</feature>
<keyword evidence="4" id="KW-0808">Transferase</keyword>
<dbReference type="InterPro" id="IPR003358">
    <property type="entry name" value="tRNA_(Gua-N-7)_MeTrfase_Trmb"/>
</dbReference>
<evidence type="ECO:0000256" key="4">
    <source>
        <dbReference type="ARBA" id="ARBA00022679"/>
    </source>
</evidence>
<dbReference type="InterPro" id="IPR029063">
    <property type="entry name" value="SAM-dependent_MTases_sf"/>
</dbReference>
<name>A0A0D2MR77_9CHLO</name>
<evidence type="ECO:0000256" key="7">
    <source>
        <dbReference type="SAM" id="MobiDB-lite"/>
    </source>
</evidence>
<evidence type="ECO:0000313" key="8">
    <source>
        <dbReference type="EMBL" id="KIZ02937.1"/>
    </source>
</evidence>
<evidence type="ECO:0000256" key="1">
    <source>
        <dbReference type="ARBA" id="ARBA00000142"/>
    </source>
</evidence>
<feature type="compositionally biased region" description="Low complexity" evidence="7">
    <location>
        <begin position="34"/>
        <end position="45"/>
    </location>
</feature>
<keyword evidence="5" id="KW-0949">S-adenosyl-L-methionine</keyword>
<comment type="catalytic activity">
    <reaction evidence="1">
        <text>guanosine(46) in tRNA + S-adenosyl-L-methionine = N(7)-methylguanosine(46) in tRNA + S-adenosyl-L-homocysteine</text>
        <dbReference type="Rhea" id="RHEA:42708"/>
        <dbReference type="Rhea" id="RHEA-COMP:10188"/>
        <dbReference type="Rhea" id="RHEA-COMP:10189"/>
        <dbReference type="ChEBI" id="CHEBI:57856"/>
        <dbReference type="ChEBI" id="CHEBI:59789"/>
        <dbReference type="ChEBI" id="CHEBI:74269"/>
        <dbReference type="ChEBI" id="CHEBI:74480"/>
        <dbReference type="EC" id="2.1.1.33"/>
    </reaction>
</comment>
<dbReference type="Gene3D" id="3.40.50.150">
    <property type="entry name" value="Vaccinia Virus protein VP39"/>
    <property type="match status" value="1"/>
</dbReference>
<evidence type="ECO:0000256" key="3">
    <source>
        <dbReference type="ARBA" id="ARBA00022603"/>
    </source>
</evidence>
<dbReference type="PANTHER" id="PTHR23417:SF21">
    <property type="entry name" value="TRNA (GUANINE-N(7)-)-METHYLTRANSFERASE"/>
    <property type="match status" value="1"/>
</dbReference>
<protein>
    <recommendedName>
        <fullName evidence="2">tRNA (guanine(46)-N(7))-methyltransferase</fullName>
        <ecNumber evidence="2">2.1.1.33</ecNumber>
    </recommendedName>
</protein>
<keyword evidence="9" id="KW-1185">Reference proteome</keyword>
<dbReference type="EMBL" id="KK100946">
    <property type="protein sequence ID" value="KIZ02937.1"/>
    <property type="molecule type" value="Genomic_DNA"/>
</dbReference>